<gene>
    <name evidence="12" type="ORF">LTR82_002180</name>
</gene>
<keyword evidence="6" id="KW-0274">FAD</keyword>
<dbReference type="InterPro" id="IPR036188">
    <property type="entry name" value="FAD/NAD-bd_sf"/>
</dbReference>
<evidence type="ECO:0000256" key="3">
    <source>
        <dbReference type="ARBA" id="ARBA00007588"/>
    </source>
</evidence>
<dbReference type="PANTHER" id="PTHR42802">
    <property type="entry name" value="MONOOXYGENASE"/>
    <property type="match status" value="1"/>
</dbReference>
<dbReference type="GO" id="GO:0016491">
    <property type="term" value="F:oxidoreductase activity"/>
    <property type="evidence" value="ECO:0007669"/>
    <property type="project" value="UniProtKB-KW"/>
</dbReference>
<keyword evidence="7" id="KW-0521">NADP</keyword>
<dbReference type="Pfam" id="PF13434">
    <property type="entry name" value="Lys_Orn_oxgnase"/>
    <property type="match status" value="1"/>
</dbReference>
<comment type="cofactor">
    <cofactor evidence="1">
        <name>FAD</name>
        <dbReference type="ChEBI" id="CHEBI:57692"/>
    </cofactor>
</comment>
<name>A0AAN6JE47_9PEZI</name>
<comment type="catalytic activity">
    <reaction evidence="9">
        <text>L-ornithine + NADPH + O2 = N(5)-hydroxy-L-ornithine + NADP(+) + H2O</text>
        <dbReference type="Rhea" id="RHEA:41508"/>
        <dbReference type="ChEBI" id="CHEBI:15377"/>
        <dbReference type="ChEBI" id="CHEBI:15379"/>
        <dbReference type="ChEBI" id="CHEBI:46911"/>
        <dbReference type="ChEBI" id="CHEBI:57783"/>
        <dbReference type="ChEBI" id="CHEBI:58349"/>
        <dbReference type="ChEBI" id="CHEBI:78275"/>
        <dbReference type="EC" id="1.14.13.196"/>
    </reaction>
</comment>
<dbReference type="PANTHER" id="PTHR42802:SF1">
    <property type="entry name" value="L-ORNITHINE N(5)-MONOOXYGENASE"/>
    <property type="match status" value="1"/>
</dbReference>
<evidence type="ECO:0000313" key="12">
    <source>
        <dbReference type="EMBL" id="KAK0326340.1"/>
    </source>
</evidence>
<keyword evidence="8" id="KW-0560">Oxidoreductase</keyword>
<dbReference type="AlphaFoldDB" id="A0AAN6JE47"/>
<dbReference type="Proteomes" id="UP001168146">
    <property type="component" value="Unassembled WGS sequence"/>
</dbReference>
<evidence type="ECO:0000256" key="8">
    <source>
        <dbReference type="ARBA" id="ARBA00023002"/>
    </source>
</evidence>
<evidence type="ECO:0000256" key="10">
    <source>
        <dbReference type="ARBA" id="ARBA00049248"/>
    </source>
</evidence>
<sequence>MSPHAVSLEDDELQADTIAREPTSSQNGNGHTNGTSKRSLLRPTDDDELHDAVIVGFGPASLAIAVALHDALEDGQPTLRTRHPKVRFLERQSRFAWHPGMLLPGAKMQISFLKDMATLRNPRSKFTFLNYLFEKQRLVQFTNLSTFLPHRIEYEDYMKWCASWFEDVVDYDQECLSVEADHKDSSTGAVAGFRVTSRNPRTGTESCIRAKHVIIATGGRPSMPANLPSGHPRIIHSSQYATAVSEIFRGGRQPKSVAVIGGGQSAAEVFNNIPSRFPGATVCLLIRDSALRPSDDSPFVNEVFDPERVDQIYAQRPDVRSREIARDKATNYSVVRLELLEHIYETLYSYRLQYENESQWPQRILSHRTVTTVEDCEVDGAPALRLHVNDSSALSADRQKPTTETMTVDLVVVASGYRRDAHEDLLKGVRDLMPGGDSKGQTWQVRRDYGVEFREGSVSEDAGIWLQGCNEQTHGLSDSLLSILANRGGEMVQSIFGTQMTNGVGTQMTNGVNGHSTRPSYRS</sequence>
<accession>A0AAN6JE47</accession>
<evidence type="ECO:0000256" key="2">
    <source>
        <dbReference type="ARBA" id="ARBA00004924"/>
    </source>
</evidence>
<comment type="pathway">
    <text evidence="2">Siderophore biosynthesis.</text>
</comment>
<comment type="caution">
    <text evidence="12">The sequence shown here is derived from an EMBL/GenBank/DDBJ whole genome shotgun (WGS) entry which is preliminary data.</text>
</comment>
<feature type="region of interest" description="Disordered" evidence="11">
    <location>
        <begin position="1"/>
        <end position="43"/>
    </location>
</feature>
<evidence type="ECO:0000256" key="7">
    <source>
        <dbReference type="ARBA" id="ARBA00022857"/>
    </source>
</evidence>
<dbReference type="Gene3D" id="3.50.50.60">
    <property type="entry name" value="FAD/NAD(P)-binding domain"/>
    <property type="match status" value="1"/>
</dbReference>
<dbReference type="EC" id="1.14.13.196" evidence="4"/>
<proteinExistence type="inferred from homology"/>
<protein>
    <recommendedName>
        <fullName evidence="4">L-ornithine N(5)-monooxygenase [NAD(P)H]</fullName>
        <ecNumber evidence="4">1.14.13.196</ecNumber>
    </recommendedName>
</protein>
<dbReference type="GO" id="GO:0006879">
    <property type="term" value="P:intracellular iron ion homeostasis"/>
    <property type="evidence" value="ECO:0007669"/>
    <property type="project" value="TreeGrafter"/>
</dbReference>
<comment type="similarity">
    <text evidence="3">Belongs to the lysine N(6)-hydroxylase/L-ornithine N(5)-oxygenase family.</text>
</comment>
<evidence type="ECO:0000256" key="6">
    <source>
        <dbReference type="ARBA" id="ARBA00022827"/>
    </source>
</evidence>
<comment type="catalytic activity">
    <reaction evidence="10">
        <text>L-ornithine + NADH + O2 = N(5)-hydroxy-L-ornithine + NAD(+) + H2O</text>
        <dbReference type="Rhea" id="RHEA:41512"/>
        <dbReference type="ChEBI" id="CHEBI:15377"/>
        <dbReference type="ChEBI" id="CHEBI:15379"/>
        <dbReference type="ChEBI" id="CHEBI:46911"/>
        <dbReference type="ChEBI" id="CHEBI:57540"/>
        <dbReference type="ChEBI" id="CHEBI:57945"/>
        <dbReference type="ChEBI" id="CHEBI:78275"/>
        <dbReference type="EC" id="1.14.13.196"/>
    </reaction>
</comment>
<dbReference type="PRINTS" id="PR00368">
    <property type="entry name" value="FADPNR"/>
</dbReference>
<evidence type="ECO:0000256" key="11">
    <source>
        <dbReference type="SAM" id="MobiDB-lite"/>
    </source>
</evidence>
<evidence type="ECO:0000256" key="5">
    <source>
        <dbReference type="ARBA" id="ARBA00022630"/>
    </source>
</evidence>
<dbReference type="SUPFAM" id="SSF51905">
    <property type="entry name" value="FAD/NAD(P)-binding domain"/>
    <property type="match status" value="1"/>
</dbReference>
<evidence type="ECO:0000256" key="1">
    <source>
        <dbReference type="ARBA" id="ARBA00001974"/>
    </source>
</evidence>
<evidence type="ECO:0000256" key="9">
    <source>
        <dbReference type="ARBA" id="ARBA00047598"/>
    </source>
</evidence>
<dbReference type="EMBL" id="JASUXU010000004">
    <property type="protein sequence ID" value="KAK0326340.1"/>
    <property type="molecule type" value="Genomic_DNA"/>
</dbReference>
<organism evidence="12 13">
    <name type="scientific">Friedmanniomyces endolithicus</name>
    <dbReference type="NCBI Taxonomy" id="329885"/>
    <lineage>
        <taxon>Eukaryota</taxon>
        <taxon>Fungi</taxon>
        <taxon>Dikarya</taxon>
        <taxon>Ascomycota</taxon>
        <taxon>Pezizomycotina</taxon>
        <taxon>Dothideomycetes</taxon>
        <taxon>Dothideomycetidae</taxon>
        <taxon>Mycosphaerellales</taxon>
        <taxon>Teratosphaeriaceae</taxon>
        <taxon>Friedmanniomyces</taxon>
    </lineage>
</organism>
<reference evidence="12" key="1">
    <citation type="submission" date="2021-12" db="EMBL/GenBank/DDBJ databases">
        <title>Black yeast isolated from Biological Soil Crust.</title>
        <authorList>
            <person name="Kurbessoian T."/>
        </authorList>
    </citation>
    <scope>NUCLEOTIDE SEQUENCE</scope>
    <source>
        <strain evidence="12">CCFEE 5208</strain>
    </source>
</reference>
<dbReference type="InterPro" id="IPR025700">
    <property type="entry name" value="Lys/Orn_oxygenase"/>
</dbReference>
<evidence type="ECO:0000256" key="4">
    <source>
        <dbReference type="ARBA" id="ARBA00012881"/>
    </source>
</evidence>
<feature type="compositionally biased region" description="Polar residues" evidence="11">
    <location>
        <begin position="22"/>
        <end position="38"/>
    </location>
</feature>
<keyword evidence="5" id="KW-0285">Flavoprotein</keyword>
<evidence type="ECO:0000313" key="13">
    <source>
        <dbReference type="Proteomes" id="UP001168146"/>
    </source>
</evidence>